<feature type="compositionally biased region" description="Acidic residues" evidence="4">
    <location>
        <begin position="165"/>
        <end position="238"/>
    </location>
</feature>
<evidence type="ECO:0000313" key="6">
    <source>
        <dbReference type="EMBL" id="KAG9321667.1"/>
    </source>
</evidence>
<accession>A0A9P8CW35</accession>
<feature type="compositionally biased region" description="Low complexity" evidence="4">
    <location>
        <begin position="824"/>
        <end position="834"/>
    </location>
</feature>
<dbReference type="InterPro" id="IPR015940">
    <property type="entry name" value="UBA"/>
</dbReference>
<feature type="compositionally biased region" description="Basic and acidic residues" evidence="4">
    <location>
        <begin position="315"/>
        <end position="336"/>
    </location>
</feature>
<feature type="compositionally biased region" description="Low complexity" evidence="4">
    <location>
        <begin position="1413"/>
        <end position="1445"/>
    </location>
</feature>
<comment type="caution">
    <text evidence="6">The sequence shown here is derived from an EMBL/GenBank/DDBJ whole genome shotgun (WGS) entry which is preliminary data.</text>
</comment>
<dbReference type="CDD" id="cd22265">
    <property type="entry name" value="UDM1_RNF168"/>
    <property type="match status" value="1"/>
</dbReference>
<feature type="region of interest" description="Disordered" evidence="4">
    <location>
        <begin position="1349"/>
        <end position="1369"/>
    </location>
</feature>
<evidence type="ECO:0000256" key="1">
    <source>
        <dbReference type="ARBA" id="ARBA00022737"/>
    </source>
</evidence>
<feature type="region of interest" description="Disordered" evidence="4">
    <location>
        <begin position="1540"/>
        <end position="1589"/>
    </location>
</feature>
<dbReference type="InterPro" id="IPR036770">
    <property type="entry name" value="Ankyrin_rpt-contain_sf"/>
</dbReference>
<dbReference type="SUPFAM" id="SSF48403">
    <property type="entry name" value="Ankyrin repeat"/>
    <property type="match status" value="1"/>
</dbReference>
<feature type="compositionally biased region" description="Basic and acidic residues" evidence="4">
    <location>
        <begin position="558"/>
        <end position="604"/>
    </location>
</feature>
<feature type="compositionally biased region" description="Low complexity" evidence="4">
    <location>
        <begin position="886"/>
        <end position="903"/>
    </location>
</feature>
<feature type="compositionally biased region" description="Basic and acidic residues" evidence="4">
    <location>
        <begin position="1580"/>
        <end position="1589"/>
    </location>
</feature>
<evidence type="ECO:0000256" key="2">
    <source>
        <dbReference type="ARBA" id="ARBA00023043"/>
    </source>
</evidence>
<evidence type="ECO:0000259" key="5">
    <source>
        <dbReference type="PROSITE" id="PS50030"/>
    </source>
</evidence>
<feature type="compositionally biased region" description="Polar residues" evidence="4">
    <location>
        <begin position="1396"/>
        <end position="1406"/>
    </location>
</feature>
<feature type="domain" description="UBA" evidence="5">
    <location>
        <begin position="756"/>
        <end position="797"/>
    </location>
</feature>
<dbReference type="EMBL" id="JAIFTL010000190">
    <property type="protein sequence ID" value="KAG9321667.1"/>
    <property type="molecule type" value="Genomic_DNA"/>
</dbReference>
<dbReference type="PROSITE" id="PS50297">
    <property type="entry name" value="ANK_REP_REGION"/>
    <property type="match status" value="3"/>
</dbReference>
<feature type="region of interest" description="Disordered" evidence="4">
    <location>
        <begin position="558"/>
        <end position="756"/>
    </location>
</feature>
<feature type="compositionally biased region" description="Polar residues" evidence="4">
    <location>
        <begin position="842"/>
        <end position="852"/>
    </location>
</feature>
<evidence type="ECO:0000256" key="3">
    <source>
        <dbReference type="PROSITE-ProRule" id="PRU00023"/>
    </source>
</evidence>
<feature type="region of interest" description="Disordered" evidence="4">
    <location>
        <begin position="1126"/>
        <end position="1167"/>
    </location>
</feature>
<feature type="compositionally biased region" description="Polar residues" evidence="4">
    <location>
        <begin position="1516"/>
        <end position="1527"/>
    </location>
</feature>
<dbReference type="PROSITE" id="PS50088">
    <property type="entry name" value="ANK_REPEAT"/>
    <property type="match status" value="3"/>
</dbReference>
<reference evidence="6" key="1">
    <citation type="submission" date="2021-07" db="EMBL/GenBank/DDBJ databases">
        <title>Draft genome of Mortierella alpina, strain LL118, isolated from an aspen leaf litter sample.</title>
        <authorList>
            <person name="Yang S."/>
            <person name="Vinatzer B.A."/>
        </authorList>
    </citation>
    <scope>NUCLEOTIDE SEQUENCE</scope>
    <source>
        <strain evidence="6">LL118</strain>
    </source>
</reference>
<dbReference type="InterPro" id="IPR009060">
    <property type="entry name" value="UBA-like_sf"/>
</dbReference>
<dbReference type="GO" id="GO:0005634">
    <property type="term" value="C:nucleus"/>
    <property type="evidence" value="ECO:0007669"/>
    <property type="project" value="TreeGrafter"/>
</dbReference>
<sequence>MATRANTTHGMPVAGVSSASPPHPHQHTTNEDWPIESQKVKDEQIQAFYREYAKRIATALTQHTSLGKLGGNAALLEETLQDPIIKPSQEELMELYTSLLRDNQDLHPKIKQVLTDQSFVVSSFTSSLAERLEKQLAHPRPPPASPQRAPCGCAIGHGDHGSLDFPDDSYEDEPDEESFDDEDEDDDDEDDADYDDEDDEDDDDDDDDDDDSPGDDEDDDEYDETYEDGIDDGIDDGVIDGYSNHYQDSEVSIALEEERRKFAAILKRRDEGKRRLEEEFRRKSLLNIQKRNLEAERIQLLQRLRLEDEERRKKEQQEKERKEKLDQETQRKREAAEADQSARSFLFESTANGHAEVVKKMVEATPADSQSIAGVPRFFSATATRLTGWEFVTLAEDEEEVNEKRGIQETLLHVAARAGSLELVDYLISRGALLDSLDSEGRTPLHTAAENSAPLDVLRLLLERGAHYMDRNSVAAGKTALHYAAQTGNGPLVAMLLQHHARVSTVDIHGNTPEMLAKAGLDREKGSKAKSKLYREALQHIQKALAAIKEAQKQRDAALEEQRKREEELAREEAEKDRAARRKQEEKLEADKRRREEEEKELARLKALASDPHGQSSGGGAGKKKKKKKGKGGSEAQSSGKDSTMPNKTLAAPALQNAHTRSNASTPMGSPAISHASAVIPPSLAPPQSGAAATSGHPSPKTALSKAAPSTAPISGSSGTSHNAAFRPVLKPTVKAPNPAPAPLAPTRLPKAKTSYRPSQLVVIRMADMGFPERESRKALIQTEGKFEEAIELLTSGAPLADDSEDEAEQKAAKEAARLKARASEVSSRSSAMSTGKRQGEPANTFSQETLNGSAPPSPGPSSTATSKTGPGLQQQQQPEMLSVLSGSAKTPAPASKAASGSGVKQIAPPKGTVGHPVQILQRTPAMAPHVQMRSVPTQVLQRPSHHPQPHALKSPSNVISVVPTPTATATISSPLTAPAITKRDTTPFLAQRVNPPLPPTRAPYSYGSSQRPLDAGHGNSYTVHPGVHVRPGARPALQPRSASAPAPAPTPTPAMAALETALSATRESTLDYDSHAGIMWDTLGVNQMSSTLNLPQTSINPTSNVATTAQDNLWGSASLLHPQANMGKGMSSEHDASSPFQSSLLIGTASPSTPGNGRYHSALSPPSALNAASMNDMLRQSQMDMMDNGDAEDGGDMLKDVLAMTGAIDAEDLAESFSEYSLLGAPSSSQSDPRRATAAAAPVASAVGQGRTSAAVTSNPVASLWGYGAFTHDIGPLLNQSLSTTTTKLSFEDYQGKSMRTLEDVFEYNQWNNENGFGAHGSRRESQHQGPIAYNPMQESHLKTTLTDDLVGSSSPVYDPSLESRRRSSAAAAEANLGMFGERGHDAEYMDPNRQRNGSSSVVRNDNSHHSQQSQLTWQQQQQQRQYPLHGSLLSPSSPTGSRSYNNTHSPSTSCSVDHGPSPSSVSMSSGYGFGSPMGSVGTMGNRWGNQPPGLTSPSVPTSTGTGPFPPGSGMQLQSDTDQFSPSRGVQALNEALAFSRYPKLDRPDKSSPTTNTTTTATTTPPSTTFSAPVIDSPQRQRRDPWGM</sequence>
<protein>
    <recommendedName>
        <fullName evidence="5">UBA domain-containing protein</fullName>
    </recommendedName>
</protein>
<name>A0A9P8CW35_MORAP</name>
<dbReference type="Pfam" id="PF00023">
    <property type="entry name" value="Ank"/>
    <property type="match status" value="1"/>
</dbReference>
<feature type="region of interest" description="Disordered" evidence="4">
    <location>
        <begin position="1"/>
        <end position="36"/>
    </location>
</feature>
<feature type="compositionally biased region" description="Low complexity" evidence="4">
    <location>
        <begin position="1034"/>
        <end position="1046"/>
    </location>
</feature>
<feature type="region of interest" description="Disordered" evidence="4">
    <location>
        <begin position="988"/>
        <end position="1054"/>
    </location>
</feature>
<feature type="compositionally biased region" description="Polar residues" evidence="4">
    <location>
        <begin position="712"/>
        <end position="723"/>
    </location>
</feature>
<feature type="region of interest" description="Disordered" evidence="4">
    <location>
        <begin position="1383"/>
        <end position="1527"/>
    </location>
</feature>
<feature type="compositionally biased region" description="Low complexity" evidence="4">
    <location>
        <begin position="1461"/>
        <end position="1472"/>
    </location>
</feature>
<dbReference type="Pfam" id="PF12796">
    <property type="entry name" value="Ank_2"/>
    <property type="match status" value="1"/>
</dbReference>
<feature type="compositionally biased region" description="Basic residues" evidence="4">
    <location>
        <begin position="622"/>
        <end position="631"/>
    </location>
</feature>
<evidence type="ECO:0000313" key="7">
    <source>
        <dbReference type="Proteomes" id="UP000717515"/>
    </source>
</evidence>
<dbReference type="GO" id="GO:0045944">
    <property type="term" value="P:positive regulation of transcription by RNA polymerase II"/>
    <property type="evidence" value="ECO:0007669"/>
    <property type="project" value="TreeGrafter"/>
</dbReference>
<dbReference type="InterPro" id="IPR050663">
    <property type="entry name" value="Ankyrin-SOCS_Box"/>
</dbReference>
<dbReference type="Gene3D" id="1.25.40.20">
    <property type="entry name" value="Ankyrin repeat-containing domain"/>
    <property type="match status" value="2"/>
</dbReference>
<feature type="compositionally biased region" description="Polar residues" evidence="4">
    <location>
        <begin position="1446"/>
        <end position="1457"/>
    </location>
</feature>
<evidence type="ECO:0000256" key="4">
    <source>
        <dbReference type="SAM" id="MobiDB-lite"/>
    </source>
</evidence>
<gene>
    <name evidence="6" type="ORF">KVV02_004071</name>
</gene>
<dbReference type="SUPFAM" id="SSF46934">
    <property type="entry name" value="UBA-like"/>
    <property type="match status" value="1"/>
</dbReference>
<feature type="compositionally biased region" description="Low complexity" evidence="4">
    <location>
        <begin position="861"/>
        <end position="872"/>
    </location>
</feature>
<dbReference type="SMART" id="SM00165">
    <property type="entry name" value="UBA"/>
    <property type="match status" value="1"/>
</dbReference>
<dbReference type="InterPro" id="IPR002110">
    <property type="entry name" value="Ankyrin_rpt"/>
</dbReference>
<feature type="region of interest" description="Disordered" evidence="4">
    <location>
        <begin position="132"/>
        <end position="243"/>
    </location>
</feature>
<feature type="region of interest" description="Disordered" evidence="4">
    <location>
        <begin position="794"/>
        <end position="916"/>
    </location>
</feature>
<feature type="repeat" description="ANK" evidence="3">
    <location>
        <begin position="407"/>
        <end position="439"/>
    </location>
</feature>
<dbReference type="Proteomes" id="UP000717515">
    <property type="component" value="Unassembled WGS sequence"/>
</dbReference>
<keyword evidence="2 3" id="KW-0040">ANK repeat</keyword>
<feature type="compositionally biased region" description="Polar residues" evidence="4">
    <location>
        <begin position="1139"/>
        <end position="1156"/>
    </location>
</feature>
<dbReference type="Gene3D" id="1.10.8.10">
    <property type="entry name" value="DNA helicase RuvA subunit, C-terminal domain"/>
    <property type="match status" value="1"/>
</dbReference>
<dbReference type="GO" id="GO:0000976">
    <property type="term" value="F:transcription cis-regulatory region binding"/>
    <property type="evidence" value="ECO:0007669"/>
    <property type="project" value="TreeGrafter"/>
</dbReference>
<organism evidence="6 7">
    <name type="scientific">Mortierella alpina</name>
    <name type="common">Oleaginous fungus</name>
    <name type="synonym">Mortierella renispora</name>
    <dbReference type="NCBI Taxonomy" id="64518"/>
    <lineage>
        <taxon>Eukaryota</taxon>
        <taxon>Fungi</taxon>
        <taxon>Fungi incertae sedis</taxon>
        <taxon>Mucoromycota</taxon>
        <taxon>Mortierellomycotina</taxon>
        <taxon>Mortierellomycetes</taxon>
        <taxon>Mortierellales</taxon>
        <taxon>Mortierellaceae</taxon>
        <taxon>Mortierella</taxon>
    </lineage>
</organism>
<dbReference type="PANTHER" id="PTHR24193">
    <property type="entry name" value="ANKYRIN REPEAT PROTEIN"/>
    <property type="match status" value="1"/>
</dbReference>
<dbReference type="SMART" id="SM00248">
    <property type="entry name" value="ANK"/>
    <property type="match status" value="4"/>
</dbReference>
<feature type="compositionally biased region" description="Basic and acidic residues" evidence="4">
    <location>
        <begin position="809"/>
        <end position="818"/>
    </location>
</feature>
<feature type="compositionally biased region" description="Low complexity" evidence="4">
    <location>
        <begin position="1552"/>
        <end position="1574"/>
    </location>
</feature>
<feature type="repeat" description="ANK" evidence="3">
    <location>
        <begin position="440"/>
        <end position="473"/>
    </location>
</feature>
<feature type="compositionally biased region" description="Basic and acidic residues" evidence="4">
    <location>
        <begin position="1383"/>
        <end position="1395"/>
    </location>
</feature>
<feature type="region of interest" description="Disordered" evidence="4">
    <location>
        <begin position="315"/>
        <end position="340"/>
    </location>
</feature>
<dbReference type="PROSITE" id="PS50030">
    <property type="entry name" value="UBA"/>
    <property type="match status" value="1"/>
</dbReference>
<proteinExistence type="predicted"/>
<feature type="compositionally biased region" description="Low complexity" evidence="4">
    <location>
        <begin position="1493"/>
        <end position="1508"/>
    </location>
</feature>
<feature type="compositionally biased region" description="Polar residues" evidence="4">
    <location>
        <begin position="657"/>
        <end position="668"/>
    </location>
</feature>
<feature type="repeat" description="ANK" evidence="3">
    <location>
        <begin position="476"/>
        <end position="508"/>
    </location>
</feature>
<dbReference type="PANTHER" id="PTHR24193:SF121">
    <property type="entry name" value="ADA2A-CONTAINING COMPLEX COMPONENT 3, ISOFORM D"/>
    <property type="match status" value="1"/>
</dbReference>
<keyword evidence="1" id="KW-0677">Repeat</keyword>